<proteinExistence type="predicted"/>
<keyword evidence="1" id="KW-1133">Transmembrane helix</keyword>
<keyword evidence="3" id="KW-1185">Reference proteome</keyword>
<accession>A0ABW0Q967</accession>
<feature type="transmembrane region" description="Helical" evidence="1">
    <location>
        <begin position="12"/>
        <end position="36"/>
    </location>
</feature>
<dbReference type="Proteomes" id="UP001596084">
    <property type="component" value="Unassembled WGS sequence"/>
</dbReference>
<evidence type="ECO:0000256" key="1">
    <source>
        <dbReference type="SAM" id="Phobius"/>
    </source>
</evidence>
<reference evidence="3" key="1">
    <citation type="journal article" date="2019" name="Int. J. Syst. Evol. Microbiol.">
        <title>The Global Catalogue of Microorganisms (GCM) 10K type strain sequencing project: providing services to taxonomists for standard genome sequencing and annotation.</title>
        <authorList>
            <consortium name="The Broad Institute Genomics Platform"/>
            <consortium name="The Broad Institute Genome Sequencing Center for Infectious Disease"/>
            <person name="Wu L."/>
            <person name="Ma J."/>
        </authorList>
    </citation>
    <scope>NUCLEOTIDE SEQUENCE [LARGE SCALE GENOMIC DNA]</scope>
    <source>
        <strain evidence="3">CGMCC 4.7277</strain>
    </source>
</reference>
<evidence type="ECO:0000313" key="2">
    <source>
        <dbReference type="EMBL" id="MFC5521421.1"/>
    </source>
</evidence>
<keyword evidence="1" id="KW-0472">Membrane</keyword>
<gene>
    <name evidence="2" type="ORF">ACFPP7_10890</name>
</gene>
<comment type="caution">
    <text evidence="2">The sequence shown here is derived from an EMBL/GenBank/DDBJ whole genome shotgun (WGS) entry which is preliminary data.</text>
</comment>
<dbReference type="RefSeq" id="WP_068836121.1">
    <property type="nucleotide sequence ID" value="NZ_JBHSMX010000014.1"/>
</dbReference>
<sequence length="120" mass="13402">MPVAITTKLKAELYLIAFLCVSAVAVELLSLCSALRPSSESVASWFQRSGAITSIFAVFAQYRIGNFLESIQGGTFAESWSLYHLFKTHQYVLSWVIVAITIWGAFVWGYGDLLVRCIER</sequence>
<keyword evidence="1" id="KW-0812">Transmembrane</keyword>
<name>A0ABW0Q967_9BURK</name>
<organism evidence="2 3">
    <name type="scientific">Polaromonas jejuensis</name>
    <dbReference type="NCBI Taxonomy" id="457502"/>
    <lineage>
        <taxon>Bacteria</taxon>
        <taxon>Pseudomonadati</taxon>
        <taxon>Pseudomonadota</taxon>
        <taxon>Betaproteobacteria</taxon>
        <taxon>Burkholderiales</taxon>
        <taxon>Comamonadaceae</taxon>
        <taxon>Polaromonas</taxon>
    </lineage>
</organism>
<evidence type="ECO:0000313" key="3">
    <source>
        <dbReference type="Proteomes" id="UP001596084"/>
    </source>
</evidence>
<protein>
    <submittedName>
        <fullName evidence="2">Uncharacterized protein</fullName>
    </submittedName>
</protein>
<feature type="transmembrane region" description="Helical" evidence="1">
    <location>
        <begin position="92"/>
        <end position="115"/>
    </location>
</feature>
<dbReference type="EMBL" id="JBHSMX010000014">
    <property type="protein sequence ID" value="MFC5521421.1"/>
    <property type="molecule type" value="Genomic_DNA"/>
</dbReference>